<evidence type="ECO:0000256" key="7">
    <source>
        <dbReference type="ARBA" id="ARBA00022771"/>
    </source>
</evidence>
<dbReference type="InterPro" id="IPR037068">
    <property type="entry name" value="DNA_primase_core_N_sf"/>
</dbReference>
<keyword evidence="5 12" id="KW-0235">DNA replication</keyword>
<sequence>MSVVDEIKGRLDIVDIVSETVKLRHSGKNYTGFCPFHHNTKTPAFAVFPDSQSWRCFGQCNEGGDIFSFVMKREGWDFPETLRYLAERAGVTLQEFTPEEQEQVEENEHLREVLSMAVTFFQHQLRNTAAGKAALDYLYARKLTDETINAFALGYAPASWDALTNYLTSRQISLDALIKAGLVSEREEGGVYDRFRHRLVIPIRDHQGRMTGFGGRVLRPDDIPKYLNSPTTAVFDKGRLLFGLDTARREIRLQDQVVIVEGYLDVIGPYQAGFKNCVSPMGTALTEDQFRLIKRYSRRIILALDPDAAGQQATLRGLETARQSLEREGELFFDSRGLMGIEGRLKADIRITTLPEGRDPDEIALEDPDRWAQIIKDAKPVVIHVMETLAQREDFDDPKAKEEIAAQVLPLIEDVRGSVEREAYRQRLARLLKVDERALVTRPAGRPARRRGTYRPAPEDPVIITKAFLTPHRQLEQACLLALLSDPTLLNYIDRAFRSFELACIHVDDFSDTDHREIFKLLKESIDQEAEEPLNFIHERLSAEMKEAFTENTPEETYPDWRLQPTDPKLEALVRTFIRLRRVRIDEGLDQLVFLQTQERDESGEFSIDVKKTALEYIQVRAKLDHALQQSFARAK</sequence>
<comment type="cofactor">
    <cofactor evidence="13 14">
        <name>Zn(2+)</name>
        <dbReference type="ChEBI" id="CHEBI:29105"/>
    </cofactor>
    <text evidence="13 14">Binds 1 zinc ion per monomer.</text>
</comment>
<dbReference type="InterPro" id="IPR002694">
    <property type="entry name" value="Znf_CHC2"/>
</dbReference>
<dbReference type="CDD" id="cd03364">
    <property type="entry name" value="TOPRIM_DnaG_primases"/>
    <property type="match status" value="1"/>
</dbReference>
<reference evidence="17" key="1">
    <citation type="submission" date="2017-05" db="EMBL/GenBank/DDBJ databases">
        <authorList>
            <person name="Kirkegaard R."/>
            <person name="Mcilroy J S."/>
        </authorList>
    </citation>
    <scope>NUCLEOTIDE SEQUENCE [LARGE SCALE GENOMIC DNA]</scope>
</reference>
<dbReference type="InterPro" id="IPR050219">
    <property type="entry name" value="DnaG_primase"/>
</dbReference>
<comment type="subunit">
    <text evidence="12">Monomer. Interacts with DnaB.</text>
</comment>
<dbReference type="SUPFAM" id="SSF56731">
    <property type="entry name" value="DNA primase core"/>
    <property type="match status" value="1"/>
</dbReference>
<dbReference type="AlphaFoldDB" id="A0A1Y6K6K4"/>
<dbReference type="InterPro" id="IPR006295">
    <property type="entry name" value="DNA_primase_DnaG"/>
</dbReference>
<accession>A0A1Y6K6K4</accession>
<dbReference type="RefSeq" id="WP_087863149.1">
    <property type="nucleotide sequence ID" value="NZ_LT859958.1"/>
</dbReference>
<keyword evidence="3 12" id="KW-0808">Transferase</keyword>
<comment type="similarity">
    <text evidence="12 13">Belongs to the DnaG primase family.</text>
</comment>
<dbReference type="InterPro" id="IPR006171">
    <property type="entry name" value="TOPRIM_dom"/>
</dbReference>
<dbReference type="PROSITE" id="PS50880">
    <property type="entry name" value="TOPRIM"/>
    <property type="match status" value="1"/>
</dbReference>
<protein>
    <recommendedName>
        <fullName evidence="12 13">DNA primase</fullName>
        <ecNumber evidence="12">2.7.7.101</ecNumber>
    </recommendedName>
</protein>
<gene>
    <name evidence="12 16" type="primary">dnaG</name>
    <name evidence="16" type="ORF">CFX1CAM_2246</name>
</gene>
<comment type="caution">
    <text evidence="12">Lacks conserved residue(s) required for the propagation of feature annotation.</text>
</comment>
<evidence type="ECO:0000256" key="8">
    <source>
        <dbReference type="ARBA" id="ARBA00022833"/>
    </source>
</evidence>
<dbReference type="Pfam" id="PF13662">
    <property type="entry name" value="Toprim_4"/>
    <property type="match status" value="1"/>
</dbReference>
<organism evidence="16 17">
    <name type="scientific">Candidatus Brevifilum fermentans</name>
    <dbReference type="NCBI Taxonomy" id="1986204"/>
    <lineage>
        <taxon>Bacteria</taxon>
        <taxon>Bacillati</taxon>
        <taxon>Chloroflexota</taxon>
        <taxon>Anaerolineae</taxon>
        <taxon>Anaerolineales</taxon>
        <taxon>Anaerolineaceae</taxon>
        <taxon>Candidatus Brevifilum</taxon>
    </lineage>
</organism>
<dbReference type="Gene3D" id="3.90.980.10">
    <property type="entry name" value="DNA primase, catalytic core, N-terminal domain"/>
    <property type="match status" value="1"/>
</dbReference>
<evidence type="ECO:0000256" key="3">
    <source>
        <dbReference type="ARBA" id="ARBA00022679"/>
    </source>
</evidence>
<dbReference type="PANTHER" id="PTHR30313">
    <property type="entry name" value="DNA PRIMASE"/>
    <property type="match status" value="1"/>
</dbReference>
<keyword evidence="10 12" id="KW-0238">DNA-binding</keyword>
<dbReference type="InterPro" id="IPR034151">
    <property type="entry name" value="TOPRIM_DnaG_bac"/>
</dbReference>
<dbReference type="Proteomes" id="UP000195514">
    <property type="component" value="Chromosome I"/>
</dbReference>
<dbReference type="OrthoDB" id="9803773at2"/>
<keyword evidence="1 12" id="KW-0240">DNA-directed RNA polymerase</keyword>
<dbReference type="GO" id="GO:0003677">
    <property type="term" value="F:DNA binding"/>
    <property type="evidence" value="ECO:0007669"/>
    <property type="project" value="UniProtKB-KW"/>
</dbReference>
<dbReference type="GO" id="GO:1990077">
    <property type="term" value="C:primosome complex"/>
    <property type="evidence" value="ECO:0007669"/>
    <property type="project" value="UniProtKB-KW"/>
</dbReference>
<dbReference type="PANTHER" id="PTHR30313:SF2">
    <property type="entry name" value="DNA PRIMASE"/>
    <property type="match status" value="1"/>
</dbReference>
<evidence type="ECO:0000256" key="11">
    <source>
        <dbReference type="ARBA" id="ARBA00023163"/>
    </source>
</evidence>
<dbReference type="InterPro" id="IPR016136">
    <property type="entry name" value="DNA_helicase_N/primase_C"/>
</dbReference>
<dbReference type="PIRSF" id="PIRSF002811">
    <property type="entry name" value="DnaG"/>
    <property type="match status" value="1"/>
</dbReference>
<dbReference type="HAMAP" id="MF_00974">
    <property type="entry name" value="DNA_primase_DnaG"/>
    <property type="match status" value="1"/>
</dbReference>
<keyword evidence="9" id="KW-0460">Magnesium</keyword>
<comment type="catalytic activity">
    <reaction evidence="12">
        <text>ssDNA + n NTP = ssDNA/pppN(pN)n-1 hybrid + (n-1) diphosphate.</text>
        <dbReference type="EC" id="2.7.7.101"/>
    </reaction>
</comment>
<dbReference type="GO" id="GO:0000428">
    <property type="term" value="C:DNA-directed RNA polymerase complex"/>
    <property type="evidence" value="ECO:0007669"/>
    <property type="project" value="UniProtKB-KW"/>
</dbReference>
<dbReference type="Pfam" id="PF10410">
    <property type="entry name" value="DnaB_bind"/>
    <property type="match status" value="1"/>
</dbReference>
<evidence type="ECO:0000313" key="16">
    <source>
        <dbReference type="EMBL" id="SMX55311.1"/>
    </source>
</evidence>
<dbReference type="Pfam" id="PF01807">
    <property type="entry name" value="Zn_ribbon_DnaG"/>
    <property type="match status" value="1"/>
</dbReference>
<keyword evidence="7 14" id="KW-0863">Zinc-finger</keyword>
<comment type="function">
    <text evidence="12 13">RNA polymerase that catalyzes the synthesis of short RNA molecules used as primers for DNA polymerase during DNA replication.</text>
</comment>
<keyword evidence="6 13" id="KW-0479">Metal-binding</keyword>
<dbReference type="SUPFAM" id="SSF57783">
    <property type="entry name" value="Zinc beta-ribbon"/>
    <property type="match status" value="1"/>
</dbReference>
<evidence type="ECO:0000256" key="1">
    <source>
        <dbReference type="ARBA" id="ARBA00022478"/>
    </source>
</evidence>
<evidence type="ECO:0000256" key="14">
    <source>
        <dbReference type="PIRSR" id="PIRSR002811-1"/>
    </source>
</evidence>
<evidence type="ECO:0000259" key="15">
    <source>
        <dbReference type="PROSITE" id="PS50880"/>
    </source>
</evidence>
<evidence type="ECO:0000256" key="5">
    <source>
        <dbReference type="ARBA" id="ARBA00022705"/>
    </source>
</evidence>
<evidence type="ECO:0000256" key="4">
    <source>
        <dbReference type="ARBA" id="ARBA00022695"/>
    </source>
</evidence>
<evidence type="ECO:0000256" key="2">
    <source>
        <dbReference type="ARBA" id="ARBA00022515"/>
    </source>
</evidence>
<dbReference type="InterPro" id="IPR013264">
    <property type="entry name" value="DNAG_N"/>
</dbReference>
<keyword evidence="2 12" id="KW-0639">Primosome</keyword>
<dbReference type="Gene3D" id="3.40.1360.10">
    <property type="match status" value="1"/>
</dbReference>
<dbReference type="SMART" id="SM00400">
    <property type="entry name" value="ZnF_CHCC"/>
    <property type="match status" value="1"/>
</dbReference>
<dbReference type="InterPro" id="IPR030846">
    <property type="entry name" value="DnaG_bac"/>
</dbReference>
<dbReference type="InterPro" id="IPR019475">
    <property type="entry name" value="DNA_primase_DnaB-bd"/>
</dbReference>
<dbReference type="EC" id="2.7.7.101" evidence="12"/>
<keyword evidence="8 13" id="KW-0862">Zinc</keyword>
<dbReference type="NCBIfam" id="TIGR01391">
    <property type="entry name" value="dnaG"/>
    <property type="match status" value="1"/>
</dbReference>
<dbReference type="GO" id="GO:0003899">
    <property type="term" value="F:DNA-directed RNA polymerase activity"/>
    <property type="evidence" value="ECO:0007669"/>
    <property type="project" value="UniProtKB-UniRule"/>
</dbReference>
<dbReference type="GO" id="GO:0005737">
    <property type="term" value="C:cytoplasm"/>
    <property type="evidence" value="ECO:0007669"/>
    <property type="project" value="TreeGrafter"/>
</dbReference>
<dbReference type="FunFam" id="3.90.980.10:FF:000001">
    <property type="entry name" value="DNA primase"/>
    <property type="match status" value="1"/>
</dbReference>
<dbReference type="Pfam" id="PF08275">
    <property type="entry name" value="DNAG_N"/>
    <property type="match status" value="1"/>
</dbReference>
<dbReference type="InterPro" id="IPR036977">
    <property type="entry name" value="DNA_primase_Znf_CHC2"/>
</dbReference>
<dbReference type="EMBL" id="LT859958">
    <property type="protein sequence ID" value="SMX55311.1"/>
    <property type="molecule type" value="Genomic_DNA"/>
</dbReference>
<evidence type="ECO:0000256" key="12">
    <source>
        <dbReference type="HAMAP-Rule" id="MF_00974"/>
    </source>
</evidence>
<dbReference type="KEGG" id="abat:CFX1CAM_2246"/>
<feature type="zinc finger region" description="CHC2-type" evidence="14">
    <location>
        <begin position="34"/>
        <end position="60"/>
    </location>
</feature>
<keyword evidence="17" id="KW-1185">Reference proteome</keyword>
<keyword evidence="4 12" id="KW-0548">Nucleotidyltransferase</keyword>
<dbReference type="GO" id="GO:0008270">
    <property type="term" value="F:zinc ion binding"/>
    <property type="evidence" value="ECO:0007669"/>
    <property type="project" value="UniProtKB-KW"/>
</dbReference>
<proteinExistence type="inferred from homology"/>
<name>A0A1Y6K6K4_9CHLR</name>
<evidence type="ECO:0000256" key="13">
    <source>
        <dbReference type="PIRNR" id="PIRNR002811"/>
    </source>
</evidence>
<evidence type="ECO:0000256" key="6">
    <source>
        <dbReference type="ARBA" id="ARBA00022723"/>
    </source>
</evidence>
<dbReference type="GO" id="GO:0006269">
    <property type="term" value="P:DNA replication, synthesis of primer"/>
    <property type="evidence" value="ECO:0007669"/>
    <property type="project" value="UniProtKB-UniRule"/>
</dbReference>
<keyword evidence="11 12" id="KW-0804">Transcription</keyword>
<dbReference type="Gene3D" id="3.90.580.10">
    <property type="entry name" value="Zinc finger, CHC2-type domain"/>
    <property type="match status" value="1"/>
</dbReference>
<dbReference type="SMART" id="SM00493">
    <property type="entry name" value="TOPRIM"/>
    <property type="match status" value="1"/>
</dbReference>
<evidence type="ECO:0000256" key="10">
    <source>
        <dbReference type="ARBA" id="ARBA00023125"/>
    </source>
</evidence>
<dbReference type="Gene3D" id="1.10.860.10">
    <property type="entry name" value="DNAb Helicase, Chain A"/>
    <property type="match status" value="1"/>
</dbReference>
<evidence type="ECO:0000313" key="17">
    <source>
        <dbReference type="Proteomes" id="UP000195514"/>
    </source>
</evidence>
<evidence type="ECO:0000256" key="9">
    <source>
        <dbReference type="ARBA" id="ARBA00022842"/>
    </source>
</evidence>
<feature type="domain" description="Toprim" evidence="15">
    <location>
        <begin position="255"/>
        <end position="337"/>
    </location>
</feature>